<gene>
    <name evidence="3" type="ORF">AVDCRST_MAG46-1664</name>
</gene>
<comment type="caution">
    <text evidence="1">Lacks conserved residue(s) required for the propagation of feature annotation.</text>
</comment>
<accession>A0A6J4LM10</accession>
<keyword evidence="1" id="KW-1133">Transmembrane helix</keyword>
<evidence type="ECO:0000256" key="1">
    <source>
        <dbReference type="RuleBase" id="RU363076"/>
    </source>
</evidence>
<sequence>MPDVEPPPAGEVTVTGWLRPDSSAGPEATEPVDDSVRAIDSTRIEDALDRDLLPGYIALTDQVPAADDELDTAVPPDLGQGPHFFYGLQWWFFALLAIVGYLWFAWSEAHPKRPTGDIAAPATEGNSRTSSQV</sequence>
<dbReference type="InterPro" id="IPR002994">
    <property type="entry name" value="Surf1/Shy1"/>
</dbReference>
<comment type="similarity">
    <text evidence="1">Belongs to the SURF1 family.</text>
</comment>
<dbReference type="GO" id="GO:0005886">
    <property type="term" value="C:plasma membrane"/>
    <property type="evidence" value="ECO:0007669"/>
    <property type="project" value="UniProtKB-SubCell"/>
</dbReference>
<protein>
    <recommendedName>
        <fullName evidence="1">SURF1-like protein</fullName>
    </recommendedName>
</protein>
<keyword evidence="1" id="KW-0812">Transmembrane</keyword>
<organism evidence="3">
    <name type="scientific">uncultured Nocardioidaceae bacterium</name>
    <dbReference type="NCBI Taxonomy" id="253824"/>
    <lineage>
        <taxon>Bacteria</taxon>
        <taxon>Bacillati</taxon>
        <taxon>Actinomycetota</taxon>
        <taxon>Actinomycetes</taxon>
        <taxon>Propionibacteriales</taxon>
        <taxon>Nocardioidaceae</taxon>
        <taxon>environmental samples</taxon>
    </lineage>
</organism>
<keyword evidence="1" id="KW-1003">Cell membrane</keyword>
<dbReference type="AlphaFoldDB" id="A0A6J4LM10"/>
<proteinExistence type="inferred from homology"/>
<reference evidence="3" key="1">
    <citation type="submission" date="2020-02" db="EMBL/GenBank/DDBJ databases">
        <authorList>
            <person name="Meier V. D."/>
        </authorList>
    </citation>
    <scope>NUCLEOTIDE SEQUENCE</scope>
    <source>
        <strain evidence="3">AVDCRST_MAG46</strain>
    </source>
</reference>
<comment type="subcellular location">
    <subcellularLocation>
        <location evidence="1">Cell membrane</location>
        <topology evidence="1">Multi-pass membrane protein</topology>
    </subcellularLocation>
</comment>
<dbReference type="Pfam" id="PF02104">
    <property type="entry name" value="SURF1"/>
    <property type="match status" value="1"/>
</dbReference>
<dbReference type="EMBL" id="CADCUD010000107">
    <property type="protein sequence ID" value="CAA9335558.1"/>
    <property type="molecule type" value="Genomic_DNA"/>
</dbReference>
<keyword evidence="1" id="KW-0472">Membrane</keyword>
<name>A0A6J4LM10_9ACTN</name>
<evidence type="ECO:0000256" key="2">
    <source>
        <dbReference type="SAM" id="MobiDB-lite"/>
    </source>
</evidence>
<feature type="transmembrane region" description="Helical" evidence="1">
    <location>
        <begin position="84"/>
        <end position="104"/>
    </location>
</feature>
<feature type="region of interest" description="Disordered" evidence="2">
    <location>
        <begin position="1"/>
        <end position="32"/>
    </location>
</feature>
<evidence type="ECO:0000313" key="3">
    <source>
        <dbReference type="EMBL" id="CAA9335558.1"/>
    </source>
</evidence>